<dbReference type="SUPFAM" id="SSF55781">
    <property type="entry name" value="GAF domain-like"/>
    <property type="match status" value="1"/>
</dbReference>
<keyword evidence="1" id="KW-0808">Transferase</keyword>
<proteinExistence type="predicted"/>
<dbReference type="Pfam" id="PF13185">
    <property type="entry name" value="GAF_2"/>
    <property type="match status" value="1"/>
</dbReference>
<dbReference type="STRING" id="504797.SAMN05421678_12166"/>
<dbReference type="Gene3D" id="1.10.10.10">
    <property type="entry name" value="Winged helix-like DNA-binding domain superfamily/Winged helix DNA-binding domain"/>
    <property type="match status" value="1"/>
</dbReference>
<protein>
    <submittedName>
        <fullName evidence="6">GAF domain-containing protein</fullName>
    </submittedName>
</protein>
<dbReference type="InterPro" id="IPR011006">
    <property type="entry name" value="CheY-like_superfamily"/>
</dbReference>
<gene>
    <name evidence="6" type="ORF">SAMN05421678_12166</name>
</gene>
<reference evidence="6 7" key="1">
    <citation type="submission" date="2016-10" db="EMBL/GenBank/DDBJ databases">
        <authorList>
            <person name="de Groot N.N."/>
        </authorList>
    </citation>
    <scope>NUCLEOTIDE SEQUENCE [LARGE SCALE GENOMIC DNA]</scope>
    <source>
        <strain evidence="6 7">CPCC 202808</strain>
    </source>
</reference>
<evidence type="ECO:0000313" key="7">
    <source>
        <dbReference type="Proteomes" id="UP000199052"/>
    </source>
</evidence>
<evidence type="ECO:0000256" key="2">
    <source>
        <dbReference type="ARBA" id="ARBA00022777"/>
    </source>
</evidence>
<evidence type="ECO:0000256" key="3">
    <source>
        <dbReference type="ARBA" id="ARBA00023015"/>
    </source>
</evidence>
<dbReference type="SUPFAM" id="SSF52172">
    <property type="entry name" value="CheY-like"/>
    <property type="match status" value="1"/>
</dbReference>
<dbReference type="EMBL" id="FOOI01000021">
    <property type="protein sequence ID" value="SFH55735.1"/>
    <property type="molecule type" value="Genomic_DNA"/>
</dbReference>
<name>A0A1I3B091_9ACTN</name>
<feature type="domain" description="ANTAR" evidence="5">
    <location>
        <begin position="212"/>
        <end position="273"/>
    </location>
</feature>
<dbReference type="Gene3D" id="3.30.450.40">
    <property type="match status" value="1"/>
</dbReference>
<dbReference type="Proteomes" id="UP000199052">
    <property type="component" value="Unassembled WGS sequence"/>
</dbReference>
<dbReference type="InterPro" id="IPR003018">
    <property type="entry name" value="GAF"/>
</dbReference>
<dbReference type="AlphaFoldDB" id="A0A1I3B091"/>
<sequence>MPDPGVLAFGDGVIPFGTRLSSQPPWRSSSHYQGRHFMGTLFRTPPTENLRRLVGAFEELRGAQAPALGLHGLEAVAEVAVRAVSGATWASVTLANSDSFWTTAATHQHAIQADEVQYALGSGPCVDAIVDGMAYRLEDVARDRRWPGFGRRAAGDLSVASMLSCPVVLMPVPDSDLRASLNVYSDRRDGFDNEAVEFLMLLAGYGDLVATAVDDRDRARHLEQALSSNRDIGIAIGVLMATYKITRDRAFDMLKAVSQHTNRKMRDLATEVAETGMLADAGLGE</sequence>
<dbReference type="GO" id="GO:0003723">
    <property type="term" value="F:RNA binding"/>
    <property type="evidence" value="ECO:0007669"/>
    <property type="project" value="InterPro"/>
</dbReference>
<dbReference type="SMART" id="SM01012">
    <property type="entry name" value="ANTAR"/>
    <property type="match status" value="1"/>
</dbReference>
<keyword evidence="4" id="KW-0804">Transcription</keyword>
<dbReference type="GO" id="GO:0016301">
    <property type="term" value="F:kinase activity"/>
    <property type="evidence" value="ECO:0007669"/>
    <property type="project" value="UniProtKB-KW"/>
</dbReference>
<dbReference type="PROSITE" id="PS50921">
    <property type="entry name" value="ANTAR"/>
    <property type="match status" value="1"/>
</dbReference>
<evidence type="ECO:0000313" key="6">
    <source>
        <dbReference type="EMBL" id="SFH55735.1"/>
    </source>
</evidence>
<keyword evidence="3" id="KW-0805">Transcription regulation</keyword>
<dbReference type="InterPro" id="IPR005561">
    <property type="entry name" value="ANTAR"/>
</dbReference>
<keyword evidence="2" id="KW-0418">Kinase</keyword>
<evidence type="ECO:0000256" key="4">
    <source>
        <dbReference type="ARBA" id="ARBA00023163"/>
    </source>
</evidence>
<organism evidence="6 7">
    <name type="scientific">Actinopolymorpha cephalotaxi</name>
    <dbReference type="NCBI Taxonomy" id="504797"/>
    <lineage>
        <taxon>Bacteria</taxon>
        <taxon>Bacillati</taxon>
        <taxon>Actinomycetota</taxon>
        <taxon>Actinomycetes</taxon>
        <taxon>Propionibacteriales</taxon>
        <taxon>Actinopolymorphaceae</taxon>
        <taxon>Actinopolymorpha</taxon>
    </lineage>
</organism>
<evidence type="ECO:0000256" key="1">
    <source>
        <dbReference type="ARBA" id="ARBA00022679"/>
    </source>
</evidence>
<accession>A0A1I3B091</accession>
<dbReference type="InterPro" id="IPR029016">
    <property type="entry name" value="GAF-like_dom_sf"/>
</dbReference>
<evidence type="ECO:0000259" key="5">
    <source>
        <dbReference type="PROSITE" id="PS50921"/>
    </source>
</evidence>
<dbReference type="Pfam" id="PF03861">
    <property type="entry name" value="ANTAR"/>
    <property type="match status" value="1"/>
</dbReference>
<dbReference type="InterPro" id="IPR036388">
    <property type="entry name" value="WH-like_DNA-bd_sf"/>
</dbReference>